<proteinExistence type="predicted"/>
<name>A0AAD9DGH5_9STRA</name>
<evidence type="ECO:0000313" key="4">
    <source>
        <dbReference type="Proteomes" id="UP001224775"/>
    </source>
</evidence>
<evidence type="ECO:0000256" key="2">
    <source>
        <dbReference type="SAM" id="SignalP"/>
    </source>
</evidence>
<evidence type="ECO:0000313" key="3">
    <source>
        <dbReference type="EMBL" id="KAK1744990.1"/>
    </source>
</evidence>
<dbReference type="AlphaFoldDB" id="A0AAD9DGH5"/>
<protein>
    <submittedName>
        <fullName evidence="3">Uncharacterized protein</fullName>
    </submittedName>
</protein>
<dbReference type="EMBL" id="JATAAI010000006">
    <property type="protein sequence ID" value="KAK1744990.1"/>
    <property type="molecule type" value="Genomic_DNA"/>
</dbReference>
<feature type="region of interest" description="Disordered" evidence="1">
    <location>
        <begin position="84"/>
        <end position="104"/>
    </location>
</feature>
<evidence type="ECO:0000256" key="1">
    <source>
        <dbReference type="SAM" id="MobiDB-lite"/>
    </source>
</evidence>
<dbReference type="Proteomes" id="UP001224775">
    <property type="component" value="Unassembled WGS sequence"/>
</dbReference>
<keyword evidence="4" id="KW-1185">Reference proteome</keyword>
<gene>
    <name evidence="3" type="ORF">QTG54_004281</name>
</gene>
<reference evidence="3" key="1">
    <citation type="submission" date="2023-06" db="EMBL/GenBank/DDBJ databases">
        <title>Survivors Of The Sea: Transcriptome response of Skeletonema marinoi to long-term dormancy.</title>
        <authorList>
            <person name="Pinder M.I.M."/>
            <person name="Kourtchenko O."/>
            <person name="Robertson E.K."/>
            <person name="Larsson T."/>
            <person name="Maumus F."/>
            <person name="Osuna-Cruz C.M."/>
            <person name="Vancaester E."/>
            <person name="Stenow R."/>
            <person name="Vandepoele K."/>
            <person name="Ploug H."/>
            <person name="Bruchert V."/>
            <person name="Godhe A."/>
            <person name="Topel M."/>
        </authorList>
    </citation>
    <scope>NUCLEOTIDE SEQUENCE</scope>
    <source>
        <strain evidence="3">R05AC</strain>
    </source>
</reference>
<feature type="signal peptide" evidence="2">
    <location>
        <begin position="1"/>
        <end position="21"/>
    </location>
</feature>
<comment type="caution">
    <text evidence="3">The sequence shown here is derived from an EMBL/GenBank/DDBJ whole genome shotgun (WGS) entry which is preliminary data.</text>
</comment>
<keyword evidence="2" id="KW-0732">Signal</keyword>
<organism evidence="3 4">
    <name type="scientific">Skeletonema marinoi</name>
    <dbReference type="NCBI Taxonomy" id="267567"/>
    <lineage>
        <taxon>Eukaryota</taxon>
        <taxon>Sar</taxon>
        <taxon>Stramenopiles</taxon>
        <taxon>Ochrophyta</taxon>
        <taxon>Bacillariophyta</taxon>
        <taxon>Coscinodiscophyceae</taxon>
        <taxon>Thalassiosirophycidae</taxon>
        <taxon>Thalassiosirales</taxon>
        <taxon>Skeletonemataceae</taxon>
        <taxon>Skeletonema</taxon>
        <taxon>Skeletonema marinoi-dohrnii complex</taxon>
    </lineage>
</organism>
<accession>A0AAD9DGH5</accession>
<sequence>MKISALIICAIGATAVAPSSAFLSLINKANPSLSKYAEAQEDAMLKIHLDIGQVEMKDGKPLITGNRLGIDNLLLQLRGKESASPKHASLPGADGPNPQLSSGPKSLVVVNQGSYVDLAGTTRQFGRWCLGDGVEEQCKGRSPHCSLPPSRRSQEKRCCNPQGRFFLTFPLWTSESLQDLRDRKAKAEEKATEAIERHASEVRMMQETNNPLMKALHFRNACKAHEDLDYSGYRSYQKVPLERDMIHLEGNLHLCSLGTIWTKKEGWFADHELLGSARAFQDDLAKVTGVADKKISNLHP</sequence>
<feature type="chain" id="PRO_5042054446" evidence="2">
    <location>
        <begin position="22"/>
        <end position="300"/>
    </location>
</feature>